<dbReference type="EMBL" id="JAHCVI010000004">
    <property type="protein sequence ID" value="KAG7286715.1"/>
    <property type="molecule type" value="Genomic_DNA"/>
</dbReference>
<evidence type="ECO:0000256" key="3">
    <source>
        <dbReference type="ARBA" id="ARBA00022827"/>
    </source>
</evidence>
<dbReference type="SUPFAM" id="SSF56176">
    <property type="entry name" value="FAD-binding/transporter-associated domain-like"/>
    <property type="match status" value="1"/>
</dbReference>
<dbReference type="InterPro" id="IPR016166">
    <property type="entry name" value="FAD-bd_PCMH"/>
</dbReference>
<dbReference type="InterPro" id="IPR050416">
    <property type="entry name" value="FAD-linked_Oxidoreductase"/>
</dbReference>
<evidence type="ECO:0000256" key="5">
    <source>
        <dbReference type="SAM" id="SignalP"/>
    </source>
</evidence>
<feature type="chain" id="PRO_5042289234" description="FAD-binding PCMH-type domain-containing protein" evidence="5">
    <location>
        <begin position="20"/>
        <end position="448"/>
    </location>
</feature>
<comment type="similarity">
    <text evidence="1">Belongs to the oxygen-dependent FAD-linked oxidoreductase family.</text>
</comment>
<evidence type="ECO:0000256" key="2">
    <source>
        <dbReference type="ARBA" id="ARBA00022630"/>
    </source>
</evidence>
<reference evidence="7" key="1">
    <citation type="submission" date="2023-02" db="EMBL/GenBank/DDBJ databases">
        <authorList>
            <person name="Palmer J.M."/>
        </authorList>
    </citation>
    <scope>NUCLEOTIDE SEQUENCE</scope>
    <source>
        <strain evidence="7">FW57</strain>
    </source>
</reference>
<keyword evidence="5" id="KW-0732">Signal</keyword>
<evidence type="ECO:0000259" key="6">
    <source>
        <dbReference type="PROSITE" id="PS51387"/>
    </source>
</evidence>
<sequence>MLPLTSIGLAALLAAGTSAVPSSSTKAACQEIAAAVPKRVWSSQLSPNYFSEVNSYWSTALRDAKPACLVLPQSAQEVAAAVKILNKYPDVLFAVKSGGHTPNERHSSIKDGVLISTRDLSGTTYDKETGIASVKPGGEWNDVIGELGKQGVAIVGGRLADGTIRNIDASKEPELAVALRGSGSQFGIATQFKVKAYPIGQVWGGMRMYDGGKADEIYAALHNFVPGNAEEEKAAIILTDITAIGGAKLFLIFYFYEAPKPPTTGPLAQFLNIGSIIDTTSTKSYSSLTYTLPYVKDAPHMYREISDKFSSLLADILKNPLRLASQCSIDFQPFGAVIGKHSEERGGNAMGISGSDPDRILLEVQCSWSSAGDDKVFREASKKLTDWLEIKVPEWTKGREFYLPYLMNDAAGDQNVTGTYRGYGKFKALQAEMDPQGFFKQRGGGFVY</sequence>
<keyword evidence="4" id="KW-0560">Oxidoreductase</keyword>
<dbReference type="PROSITE" id="PS51387">
    <property type="entry name" value="FAD_PCMH"/>
    <property type="match status" value="1"/>
</dbReference>
<evidence type="ECO:0000313" key="7">
    <source>
        <dbReference type="EMBL" id="KAG7286715.1"/>
    </source>
</evidence>
<dbReference type="Pfam" id="PF01565">
    <property type="entry name" value="FAD_binding_4"/>
    <property type="match status" value="1"/>
</dbReference>
<dbReference type="InterPro" id="IPR006094">
    <property type="entry name" value="Oxid_FAD_bind_N"/>
</dbReference>
<feature type="domain" description="FAD-binding PCMH-type" evidence="6">
    <location>
        <begin position="62"/>
        <end position="167"/>
    </location>
</feature>
<keyword evidence="3" id="KW-0274">FAD</keyword>
<protein>
    <recommendedName>
        <fullName evidence="6">FAD-binding PCMH-type domain-containing protein</fullName>
    </recommendedName>
</protein>
<gene>
    <name evidence="7" type="ORF">NEMBOFW57_009026</name>
</gene>
<dbReference type="Gene3D" id="3.40.462.20">
    <property type="match status" value="1"/>
</dbReference>
<dbReference type="PANTHER" id="PTHR42973:SF13">
    <property type="entry name" value="FAD-BINDING PCMH-TYPE DOMAIN-CONTAINING PROTEIN"/>
    <property type="match status" value="1"/>
</dbReference>
<feature type="signal peptide" evidence="5">
    <location>
        <begin position="1"/>
        <end position="19"/>
    </location>
</feature>
<dbReference type="GO" id="GO:0016491">
    <property type="term" value="F:oxidoreductase activity"/>
    <property type="evidence" value="ECO:0007669"/>
    <property type="project" value="UniProtKB-KW"/>
</dbReference>
<proteinExistence type="inferred from homology"/>
<dbReference type="InterPro" id="IPR036318">
    <property type="entry name" value="FAD-bd_PCMH-like_sf"/>
</dbReference>
<organism evidence="7 8">
    <name type="scientific">Staphylotrichum longicolle</name>
    <dbReference type="NCBI Taxonomy" id="669026"/>
    <lineage>
        <taxon>Eukaryota</taxon>
        <taxon>Fungi</taxon>
        <taxon>Dikarya</taxon>
        <taxon>Ascomycota</taxon>
        <taxon>Pezizomycotina</taxon>
        <taxon>Sordariomycetes</taxon>
        <taxon>Sordariomycetidae</taxon>
        <taxon>Sordariales</taxon>
        <taxon>Chaetomiaceae</taxon>
        <taxon>Staphylotrichum</taxon>
    </lineage>
</organism>
<keyword evidence="8" id="KW-1185">Reference proteome</keyword>
<comment type="caution">
    <text evidence="7">The sequence shown here is derived from an EMBL/GenBank/DDBJ whole genome shotgun (WGS) entry which is preliminary data.</text>
</comment>
<dbReference type="PANTHER" id="PTHR42973">
    <property type="entry name" value="BINDING OXIDOREDUCTASE, PUTATIVE (AFU_ORTHOLOGUE AFUA_1G17690)-RELATED"/>
    <property type="match status" value="1"/>
</dbReference>
<dbReference type="Proteomes" id="UP001197093">
    <property type="component" value="Unassembled WGS sequence"/>
</dbReference>
<dbReference type="GO" id="GO:0071949">
    <property type="term" value="F:FAD binding"/>
    <property type="evidence" value="ECO:0007669"/>
    <property type="project" value="InterPro"/>
</dbReference>
<accession>A0AAD4ET58</accession>
<dbReference type="AlphaFoldDB" id="A0AAD4ET58"/>
<evidence type="ECO:0000256" key="1">
    <source>
        <dbReference type="ARBA" id="ARBA00005466"/>
    </source>
</evidence>
<dbReference type="Gene3D" id="3.30.465.10">
    <property type="match status" value="2"/>
</dbReference>
<name>A0AAD4ET58_9PEZI</name>
<dbReference type="InterPro" id="IPR016169">
    <property type="entry name" value="FAD-bd_PCMH_sub2"/>
</dbReference>
<evidence type="ECO:0000313" key="8">
    <source>
        <dbReference type="Proteomes" id="UP001197093"/>
    </source>
</evidence>
<evidence type="ECO:0000256" key="4">
    <source>
        <dbReference type="ARBA" id="ARBA00023002"/>
    </source>
</evidence>
<keyword evidence="2" id="KW-0285">Flavoprotein</keyword>